<gene>
    <name evidence="1" type="ORF">QLQ12_40055</name>
</gene>
<dbReference type="EMBL" id="JASCTH010000037">
    <property type="protein sequence ID" value="MDI6104802.1"/>
    <property type="molecule type" value="Genomic_DNA"/>
</dbReference>
<protein>
    <submittedName>
        <fullName evidence="1">Uncharacterized protein</fullName>
    </submittedName>
</protein>
<dbReference type="Proteomes" id="UP001241758">
    <property type="component" value="Unassembled WGS sequence"/>
</dbReference>
<name>A0ABT6WYI6_9ACTN</name>
<comment type="caution">
    <text evidence="1">The sequence shown here is derived from an EMBL/GenBank/DDBJ whole genome shotgun (WGS) entry which is preliminary data.</text>
</comment>
<sequence>MFEINTSDTRTVIAVTGLALLPLVESLTLSEGVVTKGSESELSKTTA</sequence>
<proteinExistence type="predicted"/>
<keyword evidence="2" id="KW-1185">Reference proteome</keyword>
<evidence type="ECO:0000313" key="2">
    <source>
        <dbReference type="Proteomes" id="UP001241758"/>
    </source>
</evidence>
<reference evidence="1 2" key="1">
    <citation type="submission" date="2023-05" db="EMBL/GenBank/DDBJ databases">
        <title>Actinoplanes sp. NEAU-A12 genome sequencing.</title>
        <authorList>
            <person name="Wang Z.-S."/>
        </authorList>
    </citation>
    <scope>NUCLEOTIDE SEQUENCE [LARGE SCALE GENOMIC DNA]</scope>
    <source>
        <strain evidence="1 2">NEAU-A12</strain>
    </source>
</reference>
<dbReference type="RefSeq" id="WP_282766225.1">
    <property type="nucleotide sequence ID" value="NZ_JASCTH010000037.1"/>
</dbReference>
<organism evidence="1 2">
    <name type="scientific">Actinoplanes sandaracinus</name>
    <dbReference type="NCBI Taxonomy" id="3045177"/>
    <lineage>
        <taxon>Bacteria</taxon>
        <taxon>Bacillati</taxon>
        <taxon>Actinomycetota</taxon>
        <taxon>Actinomycetes</taxon>
        <taxon>Micromonosporales</taxon>
        <taxon>Micromonosporaceae</taxon>
        <taxon>Actinoplanes</taxon>
    </lineage>
</organism>
<evidence type="ECO:0000313" key="1">
    <source>
        <dbReference type="EMBL" id="MDI6104802.1"/>
    </source>
</evidence>
<accession>A0ABT6WYI6</accession>